<evidence type="ECO:0000313" key="2">
    <source>
        <dbReference type="EMBL" id="GMH98891.1"/>
    </source>
</evidence>
<gene>
    <name evidence="2" type="ORF">TrST_g13155</name>
</gene>
<dbReference type="SUPFAM" id="SSF51197">
    <property type="entry name" value="Clavaminate synthase-like"/>
    <property type="match status" value="1"/>
</dbReference>
<dbReference type="Pfam" id="PF13532">
    <property type="entry name" value="2OG-FeII_Oxy_2"/>
    <property type="match status" value="1"/>
</dbReference>
<dbReference type="InterPro" id="IPR037151">
    <property type="entry name" value="AlkB-like_sf"/>
</dbReference>
<proteinExistence type="predicted"/>
<name>A0A9W7BWP6_9STRA</name>
<dbReference type="InterPro" id="IPR027450">
    <property type="entry name" value="AlkB-like"/>
</dbReference>
<reference evidence="3" key="1">
    <citation type="journal article" date="2023" name="Commun. Biol.">
        <title>Genome analysis of Parmales, the sister group of diatoms, reveals the evolutionary specialization of diatoms from phago-mixotrophs to photoautotrophs.</title>
        <authorList>
            <person name="Ban H."/>
            <person name="Sato S."/>
            <person name="Yoshikawa S."/>
            <person name="Yamada K."/>
            <person name="Nakamura Y."/>
            <person name="Ichinomiya M."/>
            <person name="Sato N."/>
            <person name="Blanc-Mathieu R."/>
            <person name="Endo H."/>
            <person name="Kuwata A."/>
            <person name="Ogata H."/>
        </authorList>
    </citation>
    <scope>NUCLEOTIDE SEQUENCE [LARGE SCALE GENOMIC DNA]</scope>
    <source>
        <strain evidence="3">NIES 3701</strain>
    </source>
</reference>
<evidence type="ECO:0000259" key="1">
    <source>
        <dbReference type="Pfam" id="PF13532"/>
    </source>
</evidence>
<sequence>MHIITGTCILGLAPNGNPAGKATGFSGFSVSRKARAGRLERRDLAIDAFGGLLFGSCSEALVRLTTEEECAEEPSYVRLRALVDGSKELKLDEVSGNYYRPDAKLLNHTDGDNVLFSMTVALGDDCEFVIGEPTNRKPARLSERNGESRTIVMKSGDAVFFDGGSVAHQVKRMLPGTAPAWWEGAKVPNGSRCVIVFREKEESFYKTKIQRERNCAGKQQRKSCGAV</sequence>
<keyword evidence="3" id="KW-1185">Reference proteome</keyword>
<organism evidence="2 3">
    <name type="scientific">Triparma strigata</name>
    <dbReference type="NCBI Taxonomy" id="1606541"/>
    <lineage>
        <taxon>Eukaryota</taxon>
        <taxon>Sar</taxon>
        <taxon>Stramenopiles</taxon>
        <taxon>Ochrophyta</taxon>
        <taxon>Bolidophyceae</taxon>
        <taxon>Parmales</taxon>
        <taxon>Triparmaceae</taxon>
        <taxon>Triparma</taxon>
    </lineage>
</organism>
<dbReference type="OrthoDB" id="190836at2759"/>
<accession>A0A9W7BWP6</accession>
<feature type="domain" description="Alpha-ketoglutarate-dependent dioxygenase AlkB-like" evidence="1">
    <location>
        <begin position="86"/>
        <end position="198"/>
    </location>
</feature>
<dbReference type="Gene3D" id="2.60.120.590">
    <property type="entry name" value="Alpha-ketoglutarate-dependent dioxygenase AlkB-like"/>
    <property type="match status" value="1"/>
</dbReference>
<comment type="caution">
    <text evidence="2">The sequence shown here is derived from an EMBL/GenBank/DDBJ whole genome shotgun (WGS) entry which is preliminary data.</text>
</comment>
<dbReference type="Proteomes" id="UP001165085">
    <property type="component" value="Unassembled WGS sequence"/>
</dbReference>
<dbReference type="AlphaFoldDB" id="A0A9W7BWP6"/>
<evidence type="ECO:0000313" key="3">
    <source>
        <dbReference type="Proteomes" id="UP001165085"/>
    </source>
</evidence>
<dbReference type="EMBL" id="BRXY01000535">
    <property type="protein sequence ID" value="GMH98891.1"/>
    <property type="molecule type" value="Genomic_DNA"/>
</dbReference>
<protein>
    <recommendedName>
        <fullName evidence="1">Alpha-ketoglutarate-dependent dioxygenase AlkB-like domain-containing protein</fullName>
    </recommendedName>
</protein>